<evidence type="ECO:0000256" key="2">
    <source>
        <dbReference type="SAM" id="MobiDB-lite"/>
    </source>
</evidence>
<evidence type="ECO:0000259" key="3">
    <source>
        <dbReference type="PROSITE" id="PS51881"/>
    </source>
</evidence>
<dbReference type="PROSITE" id="PS51881">
    <property type="entry name" value="OCT"/>
    <property type="match status" value="1"/>
</dbReference>
<organism evidence="4 5">
    <name type="scientific">Helianthus annuus</name>
    <name type="common">Common sunflower</name>
    <dbReference type="NCBI Taxonomy" id="4232"/>
    <lineage>
        <taxon>Eukaryota</taxon>
        <taxon>Viridiplantae</taxon>
        <taxon>Streptophyta</taxon>
        <taxon>Embryophyta</taxon>
        <taxon>Tracheophyta</taxon>
        <taxon>Spermatophyta</taxon>
        <taxon>Magnoliopsida</taxon>
        <taxon>eudicotyledons</taxon>
        <taxon>Gunneridae</taxon>
        <taxon>Pentapetalae</taxon>
        <taxon>asterids</taxon>
        <taxon>campanulids</taxon>
        <taxon>Asterales</taxon>
        <taxon>Asteraceae</taxon>
        <taxon>Asteroideae</taxon>
        <taxon>Heliantheae alliance</taxon>
        <taxon>Heliantheae</taxon>
        <taxon>Helianthus</taxon>
    </lineage>
</organism>
<dbReference type="InParanoid" id="A0A251US13"/>
<dbReference type="PANTHER" id="PTHR13344:SF2">
    <property type="entry name" value="GTP-BINDING PROTEIN OBG"/>
    <property type="match status" value="1"/>
</dbReference>
<dbReference type="SUPFAM" id="SSF102741">
    <property type="entry name" value="Obg GTP-binding protein C-terminal domain"/>
    <property type="match status" value="1"/>
</dbReference>
<dbReference type="GO" id="GO:0006120">
    <property type="term" value="P:mitochondrial electron transport, NADH to ubiquinone"/>
    <property type="evidence" value="ECO:0007669"/>
    <property type="project" value="InterPro"/>
</dbReference>
<sequence>MATAVDAVGEAIPTSAVLMSASKHIAGKCRGQNIAFLKCKKDDPNPEKCLDKGNQVTRCVHIVDGSSQQPEYEYDAVRLELEMFSPEIAEKPYVVAYNKMDLPDAYEKWESFRKHLQSRGIVPFCISAINRQGTRELITAAYELIRQQVEDKKEDSWRDPVHFSHVAEMVKKQRTTPINEFEISHDSSSNTWHIEGAGLQRFVQMTNWRYMDSDRRFQHVLEACGVNKSLVKRGVKEGDTVIIGEMEMVWHNSPNSSGPNRKISTDSVKWADWKQ</sequence>
<dbReference type="AlphaFoldDB" id="A0A251US13"/>
<keyword evidence="4" id="KW-0378">Hydrolase</keyword>
<dbReference type="SUPFAM" id="SSF52540">
    <property type="entry name" value="P-loop containing nucleoside triphosphate hydrolases"/>
    <property type="match status" value="1"/>
</dbReference>
<dbReference type="STRING" id="4232.A0A251US13"/>
<protein>
    <submittedName>
        <fullName evidence="4">Putative GTP-binding protein OBG, P-loop containing nucleoside triphosphate hydrolase</fullName>
    </submittedName>
</protein>
<keyword evidence="1" id="KW-0547">Nucleotide-binding</keyword>
<dbReference type="InterPro" id="IPR015349">
    <property type="entry name" value="OCT_dom"/>
</dbReference>
<dbReference type="GO" id="GO:0005525">
    <property type="term" value="F:GTP binding"/>
    <property type="evidence" value="ECO:0000318"/>
    <property type="project" value="GO_Central"/>
</dbReference>
<feature type="region of interest" description="Disordered" evidence="2">
    <location>
        <begin position="251"/>
        <end position="275"/>
    </location>
</feature>
<dbReference type="Pfam" id="PF09269">
    <property type="entry name" value="DUF1967"/>
    <property type="match status" value="1"/>
</dbReference>
<feature type="domain" description="OCT" evidence="3">
    <location>
        <begin position="173"/>
        <end position="252"/>
    </location>
</feature>
<dbReference type="GO" id="GO:0005739">
    <property type="term" value="C:mitochondrion"/>
    <property type="evidence" value="ECO:0000318"/>
    <property type="project" value="GO_Central"/>
</dbReference>
<evidence type="ECO:0000313" key="4">
    <source>
        <dbReference type="EMBL" id="OTG25894.1"/>
    </source>
</evidence>
<reference evidence="5" key="1">
    <citation type="journal article" date="2017" name="Nature">
        <title>The sunflower genome provides insights into oil metabolism, flowering and Asterid evolution.</title>
        <authorList>
            <person name="Badouin H."/>
            <person name="Gouzy J."/>
            <person name="Grassa C.J."/>
            <person name="Murat F."/>
            <person name="Staton S.E."/>
            <person name="Cottret L."/>
            <person name="Lelandais-Briere C."/>
            <person name="Owens G.L."/>
            <person name="Carrere S."/>
            <person name="Mayjonade B."/>
            <person name="Legrand L."/>
            <person name="Gill N."/>
            <person name="Kane N.C."/>
            <person name="Bowers J.E."/>
            <person name="Hubner S."/>
            <person name="Bellec A."/>
            <person name="Berard A."/>
            <person name="Berges H."/>
            <person name="Blanchet N."/>
            <person name="Boniface M.C."/>
            <person name="Brunel D."/>
            <person name="Catrice O."/>
            <person name="Chaidir N."/>
            <person name="Claudel C."/>
            <person name="Donnadieu C."/>
            <person name="Faraut T."/>
            <person name="Fievet G."/>
            <person name="Helmstetter N."/>
            <person name="King M."/>
            <person name="Knapp S.J."/>
            <person name="Lai Z."/>
            <person name="Le Paslier M.C."/>
            <person name="Lippi Y."/>
            <person name="Lorenzon L."/>
            <person name="Mandel J.R."/>
            <person name="Marage G."/>
            <person name="Marchand G."/>
            <person name="Marquand E."/>
            <person name="Bret-Mestries E."/>
            <person name="Morien E."/>
            <person name="Nambeesan S."/>
            <person name="Nguyen T."/>
            <person name="Pegot-Espagnet P."/>
            <person name="Pouilly N."/>
            <person name="Raftis F."/>
            <person name="Sallet E."/>
            <person name="Schiex T."/>
            <person name="Thomas J."/>
            <person name="Vandecasteele C."/>
            <person name="Vares D."/>
            <person name="Vear F."/>
            <person name="Vautrin S."/>
            <person name="Crespi M."/>
            <person name="Mangin B."/>
            <person name="Burke J.M."/>
            <person name="Salse J."/>
            <person name="Munos S."/>
            <person name="Vincourt P."/>
            <person name="Rieseberg L.H."/>
            <person name="Langlade N.B."/>
        </authorList>
    </citation>
    <scope>NUCLEOTIDE SEQUENCE [LARGE SCALE GENOMIC DNA]</scope>
    <source>
        <strain evidence="5">cv. SF193</strain>
    </source>
</reference>
<accession>A0A251US13</accession>
<dbReference type="NCBIfam" id="TIGR03595">
    <property type="entry name" value="Obg_CgtA_exten"/>
    <property type="match status" value="1"/>
</dbReference>
<proteinExistence type="predicted"/>
<name>A0A251US13_HELAN</name>
<dbReference type="EMBL" id="CM007894">
    <property type="protein sequence ID" value="OTG25894.1"/>
    <property type="molecule type" value="Genomic_DNA"/>
</dbReference>
<evidence type="ECO:0000256" key="1">
    <source>
        <dbReference type="ARBA" id="ARBA00023134"/>
    </source>
</evidence>
<keyword evidence="1" id="KW-0342">GTP-binding</keyword>
<dbReference type="InterPro" id="IPR016680">
    <property type="entry name" value="NDUFA8"/>
</dbReference>
<dbReference type="InterPro" id="IPR027417">
    <property type="entry name" value="P-loop_NTPase"/>
</dbReference>
<dbReference type="InterPro" id="IPR036346">
    <property type="entry name" value="GTP-bd_prot_GTP1/OBG_C_sf"/>
</dbReference>
<dbReference type="OMA" id="VPRICER"/>
<dbReference type="GO" id="GO:0003924">
    <property type="term" value="F:GTPase activity"/>
    <property type="evidence" value="ECO:0000318"/>
    <property type="project" value="GO_Central"/>
</dbReference>
<dbReference type="Proteomes" id="UP000215914">
    <property type="component" value="Chromosome 5"/>
</dbReference>
<gene>
    <name evidence="4" type="ORF">HannXRQ_Chr05g0152631</name>
</gene>
<dbReference type="PANTHER" id="PTHR13344">
    <property type="entry name" value="NADH-UBIQUINONE OXIDOREDUCTASE"/>
    <property type="match status" value="1"/>
</dbReference>
<keyword evidence="5" id="KW-1185">Reference proteome</keyword>
<dbReference type="Gene3D" id="3.40.50.300">
    <property type="entry name" value="P-loop containing nucleotide triphosphate hydrolases"/>
    <property type="match status" value="1"/>
</dbReference>
<evidence type="ECO:0000313" key="5">
    <source>
        <dbReference type="Proteomes" id="UP000215914"/>
    </source>
</evidence>
<dbReference type="Gene3D" id="3.30.300.350">
    <property type="entry name" value="GTP-binding protein OBG, C-terminal domain"/>
    <property type="match status" value="1"/>
</dbReference>